<dbReference type="EMBL" id="JAYMYJ010000105">
    <property type="protein sequence ID" value="MEB4591485.1"/>
    <property type="molecule type" value="Genomic_DNA"/>
</dbReference>
<keyword evidence="6" id="KW-1003">Cell membrane</keyword>
<protein>
    <recommendedName>
        <fullName evidence="6">SURF1-like protein</fullName>
    </recommendedName>
</protein>
<evidence type="ECO:0000256" key="3">
    <source>
        <dbReference type="ARBA" id="ARBA00022692"/>
    </source>
</evidence>
<keyword evidence="4 6" id="KW-1133">Transmembrane helix</keyword>
<dbReference type="InterPro" id="IPR045214">
    <property type="entry name" value="Surf1/Surf4"/>
</dbReference>
<accession>A0ABU6CXK6</accession>
<dbReference type="PANTHER" id="PTHR23427:SF2">
    <property type="entry name" value="SURFEIT LOCUS PROTEIN 1"/>
    <property type="match status" value="1"/>
</dbReference>
<feature type="transmembrane region" description="Helical" evidence="6">
    <location>
        <begin position="218"/>
        <end position="242"/>
    </location>
</feature>
<dbReference type="RefSeq" id="WP_324695115.1">
    <property type="nucleotide sequence ID" value="NZ_JAYMYJ010000105.1"/>
</dbReference>
<gene>
    <name evidence="7" type="ORF">VSS37_10880</name>
</gene>
<dbReference type="PANTHER" id="PTHR23427">
    <property type="entry name" value="SURFEIT LOCUS PROTEIN"/>
    <property type="match status" value="1"/>
</dbReference>
<evidence type="ECO:0000256" key="2">
    <source>
        <dbReference type="ARBA" id="ARBA00007165"/>
    </source>
</evidence>
<organism evidence="7 8">
    <name type="scientific">Candidatus Thiothrix phosphatis</name>
    <dbReference type="NCBI Taxonomy" id="3112415"/>
    <lineage>
        <taxon>Bacteria</taxon>
        <taxon>Pseudomonadati</taxon>
        <taxon>Pseudomonadota</taxon>
        <taxon>Gammaproteobacteria</taxon>
        <taxon>Thiotrichales</taxon>
        <taxon>Thiotrichaceae</taxon>
        <taxon>Thiothrix</taxon>
    </lineage>
</organism>
<reference evidence="7 8" key="2">
    <citation type="submission" date="2024-01" db="EMBL/GenBank/DDBJ databases">
        <authorList>
            <person name="Xie X."/>
        </authorList>
    </citation>
    <scope>NUCLEOTIDE SEQUENCE [LARGE SCALE GENOMIC DNA]</scope>
    <source>
        <strain evidence="7">SCUT-1</strain>
    </source>
</reference>
<comment type="caution">
    <text evidence="7">The sequence shown here is derived from an EMBL/GenBank/DDBJ whole genome shotgun (WGS) entry which is preliminary data.</text>
</comment>
<dbReference type="PROSITE" id="PS50895">
    <property type="entry name" value="SURF1"/>
    <property type="match status" value="1"/>
</dbReference>
<sequence length="252" mass="28155">MLQHSENASITASYRFRPTVFATLLTVVVVGVFAALSVWQYQRAQYKQQLAQDIARQSGQPAINLNQAQVDWPAQRFRAAEVTGSWETGGTLLLDNVVQQGRAGYHVVTPLRLAVSGRHILVNRGWVEVGASRQALPAIPTPSGEVRLAGSLDFPRSKPFFLFGEMPADAEGNQRWLYLDKAKLEQKLGYPLPAYILLQTSAAPDGLDRDWPPFDSKVWMHIGYSIQWAVFGLIALSAYLYLNMRKHTEETV</sequence>
<evidence type="ECO:0000256" key="4">
    <source>
        <dbReference type="ARBA" id="ARBA00022989"/>
    </source>
</evidence>
<proteinExistence type="inferred from homology"/>
<dbReference type="Proteomes" id="UP001308005">
    <property type="component" value="Unassembled WGS sequence"/>
</dbReference>
<keyword evidence="8" id="KW-1185">Reference proteome</keyword>
<dbReference type="Pfam" id="PF02104">
    <property type="entry name" value="SURF1"/>
    <property type="match status" value="1"/>
</dbReference>
<evidence type="ECO:0000256" key="5">
    <source>
        <dbReference type="ARBA" id="ARBA00023136"/>
    </source>
</evidence>
<evidence type="ECO:0000256" key="6">
    <source>
        <dbReference type="RuleBase" id="RU363076"/>
    </source>
</evidence>
<comment type="subcellular location">
    <subcellularLocation>
        <location evidence="6">Cell membrane</location>
        <topology evidence="6">Multi-pass membrane protein</topology>
    </subcellularLocation>
    <subcellularLocation>
        <location evidence="1">Membrane</location>
    </subcellularLocation>
</comment>
<name>A0ABU6CXK6_9GAMM</name>
<reference evidence="8" key="1">
    <citation type="submission" date="2023-07" db="EMBL/GenBank/DDBJ databases">
        <title>The carbon used by Thiothrix.</title>
        <authorList>
            <person name="Chen L."/>
        </authorList>
    </citation>
    <scope>NUCLEOTIDE SEQUENCE [LARGE SCALE GENOMIC DNA]</scope>
</reference>
<feature type="transmembrane region" description="Helical" evidence="6">
    <location>
        <begin position="20"/>
        <end position="39"/>
    </location>
</feature>
<evidence type="ECO:0000313" key="8">
    <source>
        <dbReference type="Proteomes" id="UP001308005"/>
    </source>
</evidence>
<comment type="similarity">
    <text evidence="2 6">Belongs to the SURF1 family.</text>
</comment>
<dbReference type="InterPro" id="IPR002994">
    <property type="entry name" value="Surf1/Shy1"/>
</dbReference>
<keyword evidence="5 6" id="KW-0472">Membrane</keyword>
<evidence type="ECO:0000256" key="1">
    <source>
        <dbReference type="ARBA" id="ARBA00004370"/>
    </source>
</evidence>
<dbReference type="CDD" id="cd06662">
    <property type="entry name" value="SURF1"/>
    <property type="match status" value="1"/>
</dbReference>
<evidence type="ECO:0000313" key="7">
    <source>
        <dbReference type="EMBL" id="MEB4591485.1"/>
    </source>
</evidence>
<keyword evidence="3 6" id="KW-0812">Transmembrane</keyword>